<name>A0ABR7XDW5_9BACT</name>
<gene>
    <name evidence="2" type="ORF">H9Q13_04825</name>
</gene>
<dbReference type="EMBL" id="JACXAJ010000001">
    <property type="protein sequence ID" value="MBD1396479.1"/>
    <property type="molecule type" value="Genomic_DNA"/>
</dbReference>
<dbReference type="PROSITE" id="PS51729">
    <property type="entry name" value="GNAT_YJDJ"/>
    <property type="match status" value="1"/>
</dbReference>
<keyword evidence="3" id="KW-1185">Reference proteome</keyword>
<feature type="domain" description="N-acetyltransferase" evidence="1">
    <location>
        <begin position="4"/>
        <end position="90"/>
    </location>
</feature>
<dbReference type="SUPFAM" id="SSF55729">
    <property type="entry name" value="Acyl-CoA N-acyltransferases (Nat)"/>
    <property type="match status" value="1"/>
</dbReference>
<dbReference type="Gene3D" id="3.40.630.30">
    <property type="match status" value="1"/>
</dbReference>
<dbReference type="PANTHER" id="PTHR31435">
    <property type="entry name" value="PROTEIN NATD1"/>
    <property type="match status" value="1"/>
</dbReference>
<protein>
    <submittedName>
        <fullName evidence="2">N-acetyltransferase</fullName>
    </submittedName>
</protein>
<comment type="caution">
    <text evidence="2">The sequence shown here is derived from an EMBL/GenBank/DDBJ whole genome shotgun (WGS) entry which is preliminary data.</text>
</comment>
<dbReference type="InterPro" id="IPR045057">
    <property type="entry name" value="Gcn5-rel_NAT"/>
</dbReference>
<accession>A0ABR7XDW5</accession>
<dbReference type="CDD" id="cd04301">
    <property type="entry name" value="NAT_SF"/>
    <property type="match status" value="1"/>
</dbReference>
<dbReference type="InterPro" id="IPR031165">
    <property type="entry name" value="GNAT_YJDJ"/>
</dbReference>
<evidence type="ECO:0000313" key="2">
    <source>
        <dbReference type="EMBL" id="MBD1396479.1"/>
    </source>
</evidence>
<dbReference type="PANTHER" id="PTHR31435:SF9">
    <property type="entry name" value="PROTEIN NATD1"/>
    <property type="match status" value="1"/>
</dbReference>
<dbReference type="InterPro" id="IPR016181">
    <property type="entry name" value="Acyl_CoA_acyltransferase"/>
</dbReference>
<reference evidence="2 3" key="1">
    <citation type="submission" date="2020-09" db="EMBL/GenBank/DDBJ databases">
        <title>Genome sequencing and assembly of Pontibacter sp.</title>
        <authorList>
            <person name="Chhetri G."/>
        </authorList>
    </citation>
    <scope>NUCLEOTIDE SEQUENCE [LARGE SCALE GENOMIC DNA]</scope>
    <source>
        <strain evidence="2 3">JH31</strain>
    </source>
</reference>
<dbReference type="RefSeq" id="WP_191182579.1">
    <property type="nucleotide sequence ID" value="NZ_JACXAJ010000001.1"/>
</dbReference>
<evidence type="ECO:0000313" key="3">
    <source>
        <dbReference type="Proteomes" id="UP000625551"/>
    </source>
</evidence>
<dbReference type="Pfam" id="PF14542">
    <property type="entry name" value="Acetyltransf_CG"/>
    <property type="match status" value="1"/>
</dbReference>
<evidence type="ECO:0000259" key="1">
    <source>
        <dbReference type="PROSITE" id="PS51729"/>
    </source>
</evidence>
<sequence>MKILHDEKELRFYAIIGEEEAELTYTFTEEGHMDFDHTFVPKSHRGKGVADKLVKTGLEHARSISCRIIPSCPVVETYVKRHKEYEDIVCWI</sequence>
<dbReference type="Proteomes" id="UP000625551">
    <property type="component" value="Unassembled WGS sequence"/>
</dbReference>
<proteinExistence type="predicted"/>
<organism evidence="2 3">
    <name type="scientific">Pontibacter aquaedesilientis</name>
    <dbReference type="NCBI Taxonomy" id="2766980"/>
    <lineage>
        <taxon>Bacteria</taxon>
        <taxon>Pseudomonadati</taxon>
        <taxon>Bacteroidota</taxon>
        <taxon>Cytophagia</taxon>
        <taxon>Cytophagales</taxon>
        <taxon>Hymenobacteraceae</taxon>
        <taxon>Pontibacter</taxon>
    </lineage>
</organism>